<dbReference type="AlphaFoldDB" id="A0A8S4QU41"/>
<comment type="caution">
    <text evidence="2">The sequence shown here is derived from an EMBL/GenBank/DDBJ whole genome shotgun (WGS) entry which is preliminary data.</text>
</comment>
<name>A0A8S4QU41_9NEOP</name>
<protein>
    <submittedName>
        <fullName evidence="2">Jg14164 protein</fullName>
    </submittedName>
</protein>
<feature type="non-terminal residue" evidence="2">
    <location>
        <position position="1"/>
    </location>
</feature>
<dbReference type="EMBL" id="CAKXAJ010018483">
    <property type="protein sequence ID" value="CAH2217751.1"/>
    <property type="molecule type" value="Genomic_DNA"/>
</dbReference>
<sequence>MEYQPHKDATAHGVSLFCGRMWKEEQDCEVPEHTHRTRIRQCLSQRLARGVCGGPGAGGRNNAPSGGYHEHGRECRGVMAGPLARTTPP</sequence>
<accession>A0A8S4QU41</accession>
<evidence type="ECO:0000256" key="1">
    <source>
        <dbReference type="SAM" id="MobiDB-lite"/>
    </source>
</evidence>
<evidence type="ECO:0000313" key="3">
    <source>
        <dbReference type="Proteomes" id="UP000838756"/>
    </source>
</evidence>
<proteinExistence type="predicted"/>
<dbReference type="Proteomes" id="UP000838756">
    <property type="component" value="Unassembled WGS sequence"/>
</dbReference>
<reference evidence="2" key="1">
    <citation type="submission" date="2022-03" db="EMBL/GenBank/DDBJ databases">
        <authorList>
            <person name="Lindestad O."/>
        </authorList>
    </citation>
    <scope>NUCLEOTIDE SEQUENCE</scope>
</reference>
<evidence type="ECO:0000313" key="2">
    <source>
        <dbReference type="EMBL" id="CAH2217751.1"/>
    </source>
</evidence>
<organism evidence="2 3">
    <name type="scientific">Pararge aegeria aegeria</name>
    <dbReference type="NCBI Taxonomy" id="348720"/>
    <lineage>
        <taxon>Eukaryota</taxon>
        <taxon>Metazoa</taxon>
        <taxon>Ecdysozoa</taxon>
        <taxon>Arthropoda</taxon>
        <taxon>Hexapoda</taxon>
        <taxon>Insecta</taxon>
        <taxon>Pterygota</taxon>
        <taxon>Neoptera</taxon>
        <taxon>Endopterygota</taxon>
        <taxon>Lepidoptera</taxon>
        <taxon>Glossata</taxon>
        <taxon>Ditrysia</taxon>
        <taxon>Papilionoidea</taxon>
        <taxon>Nymphalidae</taxon>
        <taxon>Satyrinae</taxon>
        <taxon>Satyrini</taxon>
        <taxon>Parargina</taxon>
        <taxon>Pararge</taxon>
    </lineage>
</organism>
<gene>
    <name evidence="2" type="primary">jg14164</name>
    <name evidence="2" type="ORF">PAEG_LOCUS5633</name>
</gene>
<keyword evidence="3" id="KW-1185">Reference proteome</keyword>
<feature type="region of interest" description="Disordered" evidence="1">
    <location>
        <begin position="53"/>
        <end position="89"/>
    </location>
</feature>